<gene>
    <name evidence="2" type="ORF">SAMN05660653_03108</name>
</gene>
<dbReference type="SMART" id="SM01248">
    <property type="entry name" value="KaiB"/>
    <property type="match status" value="1"/>
</dbReference>
<dbReference type="PANTHER" id="PTHR41709">
    <property type="entry name" value="KAIB-LIKE PROTEIN 1"/>
    <property type="match status" value="1"/>
</dbReference>
<reference evidence="2 3" key="1">
    <citation type="submission" date="2016-10" db="EMBL/GenBank/DDBJ databases">
        <authorList>
            <person name="de Groot N.N."/>
        </authorList>
    </citation>
    <scope>NUCLEOTIDE SEQUENCE [LARGE SCALE GENOMIC DNA]</scope>
    <source>
        <strain evidence="2 3">ASO4-2</strain>
    </source>
</reference>
<protein>
    <submittedName>
        <fullName evidence="2">Circadian clock protein KaiB</fullName>
    </submittedName>
</protein>
<dbReference type="PANTHER" id="PTHR41709:SF2">
    <property type="entry name" value="CIRCADIAN CLOCK PROTEIN KAIB2"/>
    <property type="match status" value="1"/>
</dbReference>
<organism evidence="2 3">
    <name type="scientific">Desulfonatronum thiosulfatophilum</name>
    <dbReference type="NCBI Taxonomy" id="617002"/>
    <lineage>
        <taxon>Bacteria</taxon>
        <taxon>Pseudomonadati</taxon>
        <taxon>Thermodesulfobacteriota</taxon>
        <taxon>Desulfovibrionia</taxon>
        <taxon>Desulfovibrionales</taxon>
        <taxon>Desulfonatronaceae</taxon>
        <taxon>Desulfonatronum</taxon>
    </lineage>
</organism>
<evidence type="ECO:0000313" key="2">
    <source>
        <dbReference type="EMBL" id="SDB60510.1"/>
    </source>
</evidence>
<evidence type="ECO:0000259" key="1">
    <source>
        <dbReference type="SMART" id="SM01248"/>
    </source>
</evidence>
<dbReference type="SUPFAM" id="SSF52833">
    <property type="entry name" value="Thioredoxin-like"/>
    <property type="match status" value="1"/>
</dbReference>
<dbReference type="InterPro" id="IPR039022">
    <property type="entry name" value="KaiB-like"/>
</dbReference>
<dbReference type="AlphaFoldDB" id="A0A1G6ESV2"/>
<keyword evidence="3" id="KW-1185">Reference proteome</keyword>
<dbReference type="Pfam" id="PF07689">
    <property type="entry name" value="KaiB"/>
    <property type="match status" value="1"/>
</dbReference>
<dbReference type="Gene3D" id="3.40.30.10">
    <property type="entry name" value="Glutaredoxin"/>
    <property type="match status" value="1"/>
</dbReference>
<dbReference type="STRING" id="617002.SAMN05660653_03108"/>
<name>A0A1G6ESV2_9BACT</name>
<accession>A0A1G6ESV2</accession>
<evidence type="ECO:0000313" key="3">
    <source>
        <dbReference type="Proteomes" id="UP000198771"/>
    </source>
</evidence>
<dbReference type="EMBL" id="FMXO01000022">
    <property type="protein sequence ID" value="SDB60510.1"/>
    <property type="molecule type" value="Genomic_DNA"/>
</dbReference>
<sequence>MSRRDQPLSDNMIHYHLTLFIAGNGMNSQIARKNLIELRDGELAGRCTMEIVDVLENFAAAVKHNILVTPTMLISTPLNTVMIVGNLNDREKVRVALQSSMVES</sequence>
<dbReference type="GO" id="GO:0048511">
    <property type="term" value="P:rhythmic process"/>
    <property type="evidence" value="ECO:0007669"/>
    <property type="project" value="InterPro"/>
</dbReference>
<dbReference type="InterPro" id="IPR036249">
    <property type="entry name" value="Thioredoxin-like_sf"/>
</dbReference>
<proteinExistence type="predicted"/>
<dbReference type="InterPro" id="IPR011649">
    <property type="entry name" value="KaiB_domain"/>
</dbReference>
<dbReference type="Proteomes" id="UP000198771">
    <property type="component" value="Unassembled WGS sequence"/>
</dbReference>
<feature type="domain" description="KaiB" evidence="1">
    <location>
        <begin position="18"/>
        <end position="99"/>
    </location>
</feature>